<evidence type="ECO:0000313" key="3">
    <source>
        <dbReference type="Proteomes" id="UP000320643"/>
    </source>
</evidence>
<dbReference type="AlphaFoldDB" id="A0A552UXS5"/>
<sequence>MKKILLLFTVAGLLTLTGCNNDDDVVVTEDNDTIAENFEVSNVDFSTNNVVNSIVIPLNPEIFSSDMVLVYRLSGVDAGNDVWEPLPTTYNFNDGASLSYYFDFSIDKVVVYLESDFNLAGEPGFTQDQVFRVLIIPAYLSASKKAVNFKDYDAVVKAYGIEEKDIKKISL</sequence>
<reference evidence="2 3" key="1">
    <citation type="submission" date="2019-07" db="EMBL/GenBank/DDBJ databases">
        <title>Flavobacterium sp. nov., isolated from glacier ice.</title>
        <authorList>
            <person name="Liu Q."/>
            <person name="Xin Y.-H."/>
        </authorList>
    </citation>
    <scope>NUCLEOTIDE SEQUENCE [LARGE SCALE GENOMIC DNA]</scope>
    <source>
        <strain evidence="2 3">ZT4R6</strain>
    </source>
</reference>
<evidence type="ECO:0008006" key="4">
    <source>
        <dbReference type="Google" id="ProtNLM"/>
    </source>
</evidence>
<feature type="chain" id="PRO_5022026097" description="Lipoprotein" evidence="1">
    <location>
        <begin position="22"/>
        <end position="171"/>
    </location>
</feature>
<evidence type="ECO:0000256" key="1">
    <source>
        <dbReference type="SAM" id="SignalP"/>
    </source>
</evidence>
<proteinExistence type="predicted"/>
<keyword evidence="3" id="KW-1185">Reference proteome</keyword>
<dbReference type="OrthoDB" id="1524444at2"/>
<keyword evidence="1" id="KW-0732">Signal</keyword>
<gene>
    <name evidence="2" type="ORF">FMM05_14995</name>
</gene>
<comment type="caution">
    <text evidence="2">The sequence shown here is derived from an EMBL/GenBank/DDBJ whole genome shotgun (WGS) entry which is preliminary data.</text>
</comment>
<accession>A0A552UXS5</accession>
<evidence type="ECO:0000313" key="2">
    <source>
        <dbReference type="EMBL" id="TRW23002.1"/>
    </source>
</evidence>
<dbReference type="RefSeq" id="WP_143374217.1">
    <property type="nucleotide sequence ID" value="NZ_VJVZ01000010.1"/>
</dbReference>
<protein>
    <recommendedName>
        <fullName evidence="4">Lipoprotein</fullName>
    </recommendedName>
</protein>
<dbReference type="EMBL" id="VJVZ01000010">
    <property type="protein sequence ID" value="TRW23002.1"/>
    <property type="molecule type" value="Genomic_DNA"/>
</dbReference>
<organism evidence="2 3">
    <name type="scientific">Flavobacterium zepuense</name>
    <dbReference type="NCBI Taxonomy" id="2593302"/>
    <lineage>
        <taxon>Bacteria</taxon>
        <taxon>Pseudomonadati</taxon>
        <taxon>Bacteroidota</taxon>
        <taxon>Flavobacteriia</taxon>
        <taxon>Flavobacteriales</taxon>
        <taxon>Flavobacteriaceae</taxon>
        <taxon>Flavobacterium</taxon>
    </lineage>
</organism>
<name>A0A552UXS5_9FLAO</name>
<feature type="signal peptide" evidence="1">
    <location>
        <begin position="1"/>
        <end position="21"/>
    </location>
</feature>
<dbReference type="Proteomes" id="UP000320643">
    <property type="component" value="Unassembled WGS sequence"/>
</dbReference>
<dbReference type="PROSITE" id="PS51257">
    <property type="entry name" value="PROKAR_LIPOPROTEIN"/>
    <property type="match status" value="1"/>
</dbReference>